<name>A0A137YZI1_9ACTN</name>
<sequence length="325" mass="36383">MSAEDQQNIPPELIEVAPALGMSGAELSAAHSPSIDHLLAMNEPKVTIMGPDGHRVLVRERRLSRNVNKHPLGVAGLDRARNEDRGPATYAETVEMLGEDRVRELEASSDPRDRARAGCARLEVDPSDNVIDYAGHYPDRLLLNTSRPPQPLLPGGREYTLEDLRAHDSKRCYYEGPHVQERIAAEERVCQLDYERVRAAGAPDRVVVIHNQPEDVCTEAHPVPVMSTPLRIVRLLWRETAESGFAQCWWCEEWQDTEIDAMMVVTCGPTTRVFPTCPTCEEVFKADLGDGVDFVYVSDRRFFQIGLPSDEYLPDVTVRLDGTAQ</sequence>
<reference evidence="1 2" key="1">
    <citation type="submission" date="2016-02" db="EMBL/GenBank/DDBJ databases">
        <authorList>
            <person name="Teng J.L."/>
            <person name="Tang Y."/>
            <person name="Huang Y."/>
            <person name="Guo F."/>
            <person name="Wei W."/>
            <person name="Chen J.H."/>
            <person name="Wong S.Y."/>
            <person name="Lau S.K."/>
            <person name="Woo P.C."/>
        </authorList>
    </citation>
    <scope>NUCLEOTIDE SEQUENCE [LARGE SCALE GENOMIC DNA]</scope>
    <source>
        <strain evidence="1 2">JCM 13375</strain>
    </source>
</reference>
<proteinExistence type="predicted"/>
<dbReference type="Proteomes" id="UP000070409">
    <property type="component" value="Unassembled WGS sequence"/>
</dbReference>
<dbReference type="EMBL" id="LSRE01000044">
    <property type="protein sequence ID" value="KXO91298.1"/>
    <property type="molecule type" value="Genomic_DNA"/>
</dbReference>
<organism evidence="1 2">
    <name type="scientific">Tsukamurella pseudospumae</name>
    <dbReference type="NCBI Taxonomy" id="239498"/>
    <lineage>
        <taxon>Bacteria</taxon>
        <taxon>Bacillati</taxon>
        <taxon>Actinomycetota</taxon>
        <taxon>Actinomycetes</taxon>
        <taxon>Mycobacteriales</taxon>
        <taxon>Tsukamurellaceae</taxon>
        <taxon>Tsukamurella</taxon>
    </lineage>
</organism>
<gene>
    <name evidence="1" type="ORF">AXK61_07020</name>
</gene>
<evidence type="ECO:0000313" key="1">
    <source>
        <dbReference type="EMBL" id="KXO91298.1"/>
    </source>
</evidence>
<keyword evidence="2" id="KW-1185">Reference proteome</keyword>
<dbReference type="RefSeq" id="WP_068746634.1">
    <property type="nucleotide sequence ID" value="NZ_LSRE01000044.1"/>
</dbReference>
<comment type="caution">
    <text evidence="1">The sequence shown here is derived from an EMBL/GenBank/DDBJ whole genome shotgun (WGS) entry which is preliminary data.</text>
</comment>
<evidence type="ECO:0000313" key="2">
    <source>
        <dbReference type="Proteomes" id="UP000070409"/>
    </source>
</evidence>
<protein>
    <submittedName>
        <fullName evidence="1">Uncharacterized protein</fullName>
    </submittedName>
</protein>
<accession>A0A137YZI1</accession>